<organism evidence="4 5">
    <name type="scientific">Weissella cibaria</name>
    <dbReference type="NCBI Taxonomy" id="137591"/>
    <lineage>
        <taxon>Bacteria</taxon>
        <taxon>Bacillati</taxon>
        <taxon>Bacillota</taxon>
        <taxon>Bacilli</taxon>
        <taxon>Lactobacillales</taxon>
        <taxon>Lactobacillaceae</taxon>
        <taxon>Weissella</taxon>
    </lineage>
</organism>
<dbReference type="NCBIfam" id="NF007574">
    <property type="entry name" value="PRK10206.1"/>
    <property type="match status" value="1"/>
</dbReference>
<reference evidence="4 5" key="1">
    <citation type="journal article" date="2015" name="Microbiology (Mosc.)">
        <title>Genomics of the Weissella cibaria species with an examination of its metabolic traits.</title>
        <authorList>
            <person name="Lynch K.M."/>
            <person name="Lucid A."/>
            <person name="Arendt E.K."/>
            <person name="Sleator R.D."/>
            <person name="Lucey B."/>
            <person name="Coffey A."/>
        </authorList>
    </citation>
    <scope>NUCLEOTIDE SEQUENCE [LARGE SCALE GENOMIC DNA]</scope>
    <source>
        <strain evidence="4 5">AB3b</strain>
    </source>
</reference>
<feature type="domain" description="Gfo/Idh/MocA-like oxidoreductase N-terminal" evidence="2">
    <location>
        <begin position="2"/>
        <end position="121"/>
    </location>
</feature>
<dbReference type="PATRIC" id="fig|137591.24.peg.263"/>
<dbReference type="GO" id="GO:0000166">
    <property type="term" value="F:nucleotide binding"/>
    <property type="evidence" value="ECO:0007669"/>
    <property type="project" value="InterPro"/>
</dbReference>
<dbReference type="EC" id="1.-.-.-" evidence="4"/>
<dbReference type="Pfam" id="PF02894">
    <property type="entry name" value="GFO_IDH_MocA_C"/>
    <property type="match status" value="1"/>
</dbReference>
<dbReference type="Gene3D" id="3.30.360.10">
    <property type="entry name" value="Dihydrodipicolinate Reductase, domain 2"/>
    <property type="match status" value="1"/>
</dbReference>
<comment type="caution">
    <text evidence="4">The sequence shown here is derived from an EMBL/GenBank/DDBJ whole genome shotgun (WGS) entry which is preliminary data.</text>
</comment>
<proteinExistence type="inferred from homology"/>
<evidence type="ECO:0000259" key="3">
    <source>
        <dbReference type="Pfam" id="PF02894"/>
    </source>
</evidence>
<dbReference type="RefSeq" id="WP_043940600.1">
    <property type="nucleotide sequence ID" value="NZ_JWHT01000008.1"/>
</dbReference>
<accession>A0A0D1JWF0</accession>
<dbReference type="Proteomes" id="UP000032289">
    <property type="component" value="Unassembled WGS sequence"/>
</dbReference>
<evidence type="ECO:0000313" key="4">
    <source>
        <dbReference type="EMBL" id="KIU25548.1"/>
    </source>
</evidence>
<dbReference type="InterPro" id="IPR036291">
    <property type="entry name" value="NAD(P)-bd_dom_sf"/>
</dbReference>
<feature type="domain" description="Gfo/Idh/MocA-like oxidoreductase C-terminal" evidence="3">
    <location>
        <begin position="141"/>
        <end position="340"/>
    </location>
</feature>
<name>A0A0D1JWF0_9LACO</name>
<evidence type="ECO:0000259" key="2">
    <source>
        <dbReference type="Pfam" id="PF01408"/>
    </source>
</evidence>
<protein>
    <submittedName>
        <fullName evidence="4">YhhX_1 protein</fullName>
        <ecNumber evidence="4">1.-.-.-</ecNumber>
    </submittedName>
</protein>
<dbReference type="InterPro" id="IPR004104">
    <property type="entry name" value="Gfo/Idh/MocA-like_OxRdtase_C"/>
</dbReference>
<dbReference type="InterPro" id="IPR051317">
    <property type="entry name" value="Gfo/Idh/MocA_oxidoreduct"/>
</dbReference>
<dbReference type="PANTHER" id="PTHR43708">
    <property type="entry name" value="CONSERVED EXPRESSED OXIDOREDUCTASE (EUROFUNG)"/>
    <property type="match status" value="1"/>
</dbReference>
<keyword evidence="4" id="KW-0560">Oxidoreductase</keyword>
<evidence type="ECO:0000256" key="1">
    <source>
        <dbReference type="ARBA" id="ARBA00010928"/>
    </source>
</evidence>
<sequence length="349" mass="38965">MLNIAYVGFGKSTNRYHIPYLMQRQDKFRITRVVTPTLGKRPAEQQALEATGTIFSTDLNDILADDTLDLVVIVTPAPAHYITARQLLLAGKNVIVDKPMVETLTQAQELVDIACERNLFFMPFQNRRFDSDFLTLQHVLNAGYVGRPVELEVHMDHYRPNSATTVGGPIDGAWYGHGVHLVDQIIALFGKPTSATYDLRATRELGAKIDDQFEVNLHYPDAFKATVQATELATVAYPKWVLHGTTGTYIKYNIDQQEYDLKVGIMPGMPGFGDDAPQDYGQLTYFNPSGDRIEKVIPTIHGDYGRIYDAAYDSIVNDAPKLISDSQMLAVIEILQAGFNEPAPHIVQF</sequence>
<dbReference type="GO" id="GO:0016491">
    <property type="term" value="F:oxidoreductase activity"/>
    <property type="evidence" value="ECO:0007669"/>
    <property type="project" value="UniProtKB-KW"/>
</dbReference>
<dbReference type="InterPro" id="IPR000683">
    <property type="entry name" value="Gfo/Idh/MocA-like_OxRdtase_N"/>
</dbReference>
<dbReference type="AlphaFoldDB" id="A0A0D1JWF0"/>
<gene>
    <name evidence="4" type="primary">yhhX_1</name>
    <name evidence="4" type="ORF">ab3b_00266</name>
</gene>
<evidence type="ECO:0000313" key="5">
    <source>
        <dbReference type="Proteomes" id="UP000032289"/>
    </source>
</evidence>
<dbReference type="Gene3D" id="3.40.50.720">
    <property type="entry name" value="NAD(P)-binding Rossmann-like Domain"/>
    <property type="match status" value="1"/>
</dbReference>
<dbReference type="EMBL" id="JWHT01000008">
    <property type="protein sequence ID" value="KIU25548.1"/>
    <property type="molecule type" value="Genomic_DNA"/>
</dbReference>
<dbReference type="Pfam" id="PF01408">
    <property type="entry name" value="GFO_IDH_MocA"/>
    <property type="match status" value="1"/>
</dbReference>
<dbReference type="PANTHER" id="PTHR43708:SF7">
    <property type="entry name" value="OXIDOREDUCTASE"/>
    <property type="match status" value="1"/>
</dbReference>
<comment type="similarity">
    <text evidence="1">Belongs to the Gfo/Idh/MocA family.</text>
</comment>
<dbReference type="SUPFAM" id="SSF51735">
    <property type="entry name" value="NAD(P)-binding Rossmann-fold domains"/>
    <property type="match status" value="1"/>
</dbReference>